<dbReference type="PANTHER" id="PTHR38111">
    <property type="entry name" value="ZN(2)-C6 FUNGAL-TYPE DOMAIN-CONTAINING PROTEIN-RELATED"/>
    <property type="match status" value="1"/>
</dbReference>
<dbReference type="GO" id="GO:0000981">
    <property type="term" value="F:DNA-binding transcription factor activity, RNA polymerase II-specific"/>
    <property type="evidence" value="ECO:0007669"/>
    <property type="project" value="InterPro"/>
</dbReference>
<dbReference type="InterPro" id="IPR021858">
    <property type="entry name" value="Fun_TF"/>
</dbReference>
<accession>A0AAJ0GJ02</accession>
<dbReference type="CDD" id="cd00067">
    <property type="entry name" value="GAL4"/>
    <property type="match status" value="1"/>
</dbReference>
<dbReference type="Gene3D" id="4.10.240.10">
    <property type="entry name" value="Zn(2)-C6 fungal-type DNA-binding domain"/>
    <property type="match status" value="1"/>
</dbReference>
<comment type="caution">
    <text evidence="4">The sequence shown here is derived from an EMBL/GenBank/DDBJ whole genome shotgun (WGS) entry which is preliminary data.</text>
</comment>
<evidence type="ECO:0000256" key="2">
    <source>
        <dbReference type="SAM" id="MobiDB-lite"/>
    </source>
</evidence>
<dbReference type="PROSITE" id="PS50048">
    <property type="entry name" value="ZN2_CY6_FUNGAL_2"/>
    <property type="match status" value="1"/>
</dbReference>
<dbReference type="PROSITE" id="PS00463">
    <property type="entry name" value="ZN2_CY6_FUNGAL_1"/>
    <property type="match status" value="1"/>
</dbReference>
<dbReference type="InterPro" id="IPR036864">
    <property type="entry name" value="Zn2-C6_fun-type_DNA-bd_sf"/>
</dbReference>
<evidence type="ECO:0000259" key="3">
    <source>
        <dbReference type="PROSITE" id="PS50048"/>
    </source>
</evidence>
<feature type="region of interest" description="Disordered" evidence="2">
    <location>
        <begin position="50"/>
        <end position="88"/>
    </location>
</feature>
<sequence length="529" mass="59262">MVGVPRSQGCRNCRRKKKGCDLERPACGRCAALGYECGYDEKRWTFVGHRTKSTESSRASDDSQPEQLTRKASESDSEIPQGQIQHSLSRTARQTELIGEFWFQFMPWDDASTVYIGDVQTVPWMKTVLDLSDRAPTTLVALNAVALTIVGRTKADQSLLRESTRQYSLALSETNRALQDPAAAQGDDVLACCKILAIYEQFRVKDTPGISTQGFDWHNHVDGMCGLVELRGPAMHATGHGHALFADLRTSALTSAITRRRPSRLTDSAWHTTPWEQGKSLHDDLVDVMLTVPDLLAQQDRFVMRHTAMETESERFDALSDGQNLIYRCIRIGELLNAWETKVLRAAAAAPLDPASNATGTLQDICTNHGYGLFNSIQQYWVTCLILYSTTWTIYKSFGGSERSPWPRLPNMPSWMDPESKASCIAFHAYHYFDENAGYWGASRACFPLGAVAHYYAATNNMDSAGMEEVSRLFTKTRYGKLTKEFLRSVANTPNSLKGDSFNREEHIKMANSWYRVKRSSGLQCTPSQ</sequence>
<dbReference type="AlphaFoldDB" id="A0AAJ0GJ02"/>
<dbReference type="InterPro" id="IPR053178">
    <property type="entry name" value="Osmoadaptation_assoc"/>
</dbReference>
<dbReference type="EMBL" id="JAWDJX010000001">
    <property type="protein sequence ID" value="KAK3058540.1"/>
    <property type="molecule type" value="Genomic_DNA"/>
</dbReference>
<keyword evidence="5" id="KW-1185">Reference proteome</keyword>
<keyword evidence="1" id="KW-0539">Nucleus</keyword>
<evidence type="ECO:0000256" key="1">
    <source>
        <dbReference type="ARBA" id="ARBA00023242"/>
    </source>
</evidence>
<feature type="compositionally biased region" description="Basic and acidic residues" evidence="2">
    <location>
        <begin position="52"/>
        <end position="61"/>
    </location>
</feature>
<protein>
    <recommendedName>
        <fullName evidence="3">Zn(2)-C6 fungal-type domain-containing protein</fullName>
    </recommendedName>
</protein>
<evidence type="ECO:0000313" key="5">
    <source>
        <dbReference type="Proteomes" id="UP001271007"/>
    </source>
</evidence>
<dbReference type="Pfam" id="PF00172">
    <property type="entry name" value="Zn_clus"/>
    <property type="match status" value="1"/>
</dbReference>
<reference evidence="4" key="1">
    <citation type="submission" date="2023-04" db="EMBL/GenBank/DDBJ databases">
        <title>Black Yeasts Isolated from many extreme environments.</title>
        <authorList>
            <person name="Coleine C."/>
            <person name="Stajich J.E."/>
            <person name="Selbmann L."/>
        </authorList>
    </citation>
    <scope>NUCLEOTIDE SEQUENCE</scope>
    <source>
        <strain evidence="4">CCFEE 5312</strain>
    </source>
</reference>
<proteinExistence type="predicted"/>
<dbReference type="InterPro" id="IPR001138">
    <property type="entry name" value="Zn2Cys6_DnaBD"/>
</dbReference>
<organism evidence="4 5">
    <name type="scientific">Extremus antarcticus</name>
    <dbReference type="NCBI Taxonomy" id="702011"/>
    <lineage>
        <taxon>Eukaryota</taxon>
        <taxon>Fungi</taxon>
        <taxon>Dikarya</taxon>
        <taxon>Ascomycota</taxon>
        <taxon>Pezizomycotina</taxon>
        <taxon>Dothideomycetes</taxon>
        <taxon>Dothideomycetidae</taxon>
        <taxon>Mycosphaerellales</taxon>
        <taxon>Extremaceae</taxon>
        <taxon>Extremus</taxon>
    </lineage>
</organism>
<name>A0AAJ0GJ02_9PEZI</name>
<feature type="domain" description="Zn(2)-C6 fungal-type" evidence="3">
    <location>
        <begin position="9"/>
        <end position="39"/>
    </location>
</feature>
<dbReference type="GO" id="GO:0008270">
    <property type="term" value="F:zinc ion binding"/>
    <property type="evidence" value="ECO:0007669"/>
    <property type="project" value="InterPro"/>
</dbReference>
<gene>
    <name evidence="4" type="ORF">LTR09_000104</name>
</gene>
<dbReference type="SMART" id="SM00066">
    <property type="entry name" value="GAL4"/>
    <property type="match status" value="1"/>
</dbReference>
<evidence type="ECO:0000313" key="4">
    <source>
        <dbReference type="EMBL" id="KAK3058540.1"/>
    </source>
</evidence>
<dbReference type="Pfam" id="PF11951">
    <property type="entry name" value="Fungal_trans_2"/>
    <property type="match status" value="1"/>
</dbReference>
<dbReference type="Proteomes" id="UP001271007">
    <property type="component" value="Unassembled WGS sequence"/>
</dbReference>
<feature type="compositionally biased region" description="Polar residues" evidence="2">
    <location>
        <begin position="78"/>
        <end position="88"/>
    </location>
</feature>
<dbReference type="SUPFAM" id="SSF57701">
    <property type="entry name" value="Zn2/Cys6 DNA-binding domain"/>
    <property type="match status" value="1"/>
</dbReference>
<dbReference type="PANTHER" id="PTHR38111:SF11">
    <property type="entry name" value="TRANSCRIPTION FACTOR DOMAIN-CONTAINING PROTEIN-RELATED"/>
    <property type="match status" value="1"/>
</dbReference>